<dbReference type="AlphaFoldDB" id="A0AAV6TD79"/>
<dbReference type="Proteomes" id="UP000827092">
    <property type="component" value="Unassembled WGS sequence"/>
</dbReference>
<evidence type="ECO:0000313" key="2">
    <source>
        <dbReference type="Proteomes" id="UP000827092"/>
    </source>
</evidence>
<proteinExistence type="predicted"/>
<protein>
    <submittedName>
        <fullName evidence="1">Uncharacterized protein</fullName>
    </submittedName>
</protein>
<organism evidence="1 2">
    <name type="scientific">Oedothorax gibbosus</name>
    <dbReference type="NCBI Taxonomy" id="931172"/>
    <lineage>
        <taxon>Eukaryota</taxon>
        <taxon>Metazoa</taxon>
        <taxon>Ecdysozoa</taxon>
        <taxon>Arthropoda</taxon>
        <taxon>Chelicerata</taxon>
        <taxon>Arachnida</taxon>
        <taxon>Araneae</taxon>
        <taxon>Araneomorphae</taxon>
        <taxon>Entelegynae</taxon>
        <taxon>Araneoidea</taxon>
        <taxon>Linyphiidae</taxon>
        <taxon>Erigoninae</taxon>
        <taxon>Oedothorax</taxon>
    </lineage>
</organism>
<evidence type="ECO:0000313" key="1">
    <source>
        <dbReference type="EMBL" id="KAG8155893.1"/>
    </source>
</evidence>
<keyword evidence="2" id="KW-1185">Reference proteome</keyword>
<sequence length="69" mass="8011">MTAWLPRASLSLWYSLTPLHKTRKVQKDRLGPAFRGVRIHTEININELFARCSTPRFLSSLSSPWDIWG</sequence>
<reference evidence="1 2" key="1">
    <citation type="journal article" date="2022" name="Nat. Ecol. Evol.">
        <title>A masculinizing supergene underlies an exaggerated male reproductive morph in a spider.</title>
        <authorList>
            <person name="Hendrickx F."/>
            <person name="De Corte Z."/>
            <person name="Sonet G."/>
            <person name="Van Belleghem S.M."/>
            <person name="Kostlbacher S."/>
            <person name="Vangestel C."/>
        </authorList>
    </citation>
    <scope>NUCLEOTIDE SEQUENCE [LARGE SCALE GENOMIC DNA]</scope>
    <source>
        <strain evidence="1">W744_W776</strain>
    </source>
</reference>
<gene>
    <name evidence="1" type="ORF">JTE90_005686</name>
</gene>
<comment type="caution">
    <text evidence="1">The sequence shown here is derived from an EMBL/GenBank/DDBJ whole genome shotgun (WGS) entry which is preliminary data.</text>
</comment>
<name>A0AAV6TD79_9ARAC</name>
<dbReference type="EMBL" id="JAFNEN010006503">
    <property type="protein sequence ID" value="KAG8155893.1"/>
    <property type="molecule type" value="Genomic_DNA"/>
</dbReference>
<accession>A0AAV6TD79</accession>